<feature type="transmembrane region" description="Helical" evidence="8">
    <location>
        <begin position="385"/>
        <end position="406"/>
    </location>
</feature>
<name>A0A8T0G0J8_ARGBR</name>
<comment type="subcellular location">
    <subcellularLocation>
        <location evidence="1">Cell membrane</location>
        <topology evidence="1">Multi-pass membrane protein</topology>
    </subcellularLocation>
</comment>
<accession>A0A8T0G0J8</accession>
<evidence type="ECO:0000313" key="11">
    <source>
        <dbReference type="Proteomes" id="UP000807504"/>
    </source>
</evidence>
<feature type="domain" description="Kazal-like" evidence="9">
    <location>
        <begin position="615"/>
        <end position="683"/>
    </location>
</feature>
<dbReference type="PANTHER" id="PTHR11388:SF76">
    <property type="entry name" value="SOLUTE CARRIER ORGANIC ANION TRANSPORTER FAMILY MEMBER"/>
    <property type="match status" value="1"/>
</dbReference>
<feature type="transmembrane region" description="Helical" evidence="8">
    <location>
        <begin position="794"/>
        <end position="817"/>
    </location>
</feature>
<dbReference type="SUPFAM" id="SSF100895">
    <property type="entry name" value="Kazal-type serine protease inhibitors"/>
    <property type="match status" value="1"/>
</dbReference>
<feature type="transmembrane region" description="Helical" evidence="8">
    <location>
        <begin position="506"/>
        <end position="526"/>
    </location>
</feature>
<dbReference type="Proteomes" id="UP000807504">
    <property type="component" value="Unassembled WGS sequence"/>
</dbReference>
<keyword evidence="5 8" id="KW-1133">Transmembrane helix</keyword>
<dbReference type="SUPFAM" id="SSF103473">
    <property type="entry name" value="MFS general substrate transporter"/>
    <property type="match status" value="2"/>
</dbReference>
<dbReference type="InterPro" id="IPR036058">
    <property type="entry name" value="Kazal_dom_sf"/>
</dbReference>
<feature type="transmembrane region" description="Helical" evidence="8">
    <location>
        <begin position="578"/>
        <end position="597"/>
    </location>
</feature>
<reference evidence="10" key="2">
    <citation type="submission" date="2020-06" db="EMBL/GenBank/DDBJ databases">
        <authorList>
            <person name="Sheffer M."/>
        </authorList>
    </citation>
    <scope>NUCLEOTIDE SEQUENCE</scope>
</reference>
<dbReference type="AlphaFoldDB" id="A0A8T0G0J8"/>
<sequence length="868" mass="97709">MEHNFTAVPSTDSEYEESKEIEYKCGIGKFKPKWMQRFADPKVYLVIFCTVGVLEGAYFTYFVGVLTTLEKRFGFESQLSGVIFIADNISATLISFIVGYYGQKWHKPRVIAFGMVMVSLSCFICTIPYFIYGPALHLLVREIHVTGDKNQEFCEGEEKIENCDNTVSSSKVPVATILFLANFLWGFGYTAYYTIGAPYLDDNVKKKNAPMYFSRAVPTSFRIHPLTVVSKDYLCGFGRWTPRWLQKYADPKFYLIVFGALAILQGAYFTYFIGIISTLEKRFAFRSKVTAYIMIAESVTPIIACMLLGYFGGKVHKPRLLSFCMFLVAAGCFLSGLPYFIYGPGLHILSKDTVTLAENSKREFCMYGGKSEPCNLNENVKTHPAAIIIFLANFLNGFGYIAFYIVGTPYLDDNVRKKNSPLYFNPFYDPGIDPHNPRWVGAWWMGFFILGAAIFVFTILLALFPKELPERFRSEKKELKDEGEKDEMPKLKDFPQAIKRLMKNPILVCHVISITFQVNGFAGYFVFMPKFMESQYQQSASEASLFSGATGILSMLLGVLLGGFLIKKFKPRPRYLTGYMVLVEIFSVFGLFVSIFLGCDRILMPGTSVNEDQTLNLYNECNAGCGCTRRVFEPVCGPDGVSSFFSPCFAGCPNTTGMISSIIQPTITSASNATIFTDCKCVTAGNSTYEVSNVISGFCSTGCTMFMAYIIMLCVSKFVSSTARVGNTLITFRCVDAKDKSFALGVFGSVLAMFAFIPYPLIYGALTDSTCLVWEESCSKTGNCWLYDSDKFRYYLHGMSMLLISIGICFDIIVFFLSDRLTNFYGEDDEDKASEDRIARWIKDEEEEDIIFTKRSKEEPVVEMDPIM</sequence>
<evidence type="ECO:0000256" key="2">
    <source>
        <dbReference type="ARBA" id="ARBA00009657"/>
    </source>
</evidence>
<dbReference type="InterPro" id="IPR002350">
    <property type="entry name" value="Kazal_dom"/>
</dbReference>
<feature type="transmembrane region" description="Helical" evidence="8">
    <location>
        <begin position="79"/>
        <end position="98"/>
    </location>
</feature>
<evidence type="ECO:0000256" key="6">
    <source>
        <dbReference type="ARBA" id="ARBA00023136"/>
    </source>
</evidence>
<feature type="transmembrane region" description="Helical" evidence="8">
    <location>
        <begin position="442"/>
        <end position="464"/>
    </location>
</feature>
<dbReference type="CDD" id="cd17336">
    <property type="entry name" value="MFS_SLCO_OATP"/>
    <property type="match status" value="1"/>
</dbReference>
<dbReference type="Pfam" id="PF03137">
    <property type="entry name" value="OATP"/>
    <property type="match status" value="3"/>
</dbReference>
<dbReference type="PROSITE" id="PS51465">
    <property type="entry name" value="KAZAL_2"/>
    <property type="match status" value="1"/>
</dbReference>
<dbReference type="EMBL" id="JABXBU010000001">
    <property type="protein sequence ID" value="KAF8796522.1"/>
    <property type="molecule type" value="Genomic_DNA"/>
</dbReference>
<evidence type="ECO:0000256" key="4">
    <source>
        <dbReference type="ARBA" id="ARBA00022692"/>
    </source>
</evidence>
<evidence type="ECO:0000256" key="8">
    <source>
        <dbReference type="SAM" id="Phobius"/>
    </source>
</evidence>
<dbReference type="GO" id="GO:0016323">
    <property type="term" value="C:basolateral plasma membrane"/>
    <property type="evidence" value="ECO:0007669"/>
    <property type="project" value="TreeGrafter"/>
</dbReference>
<comment type="similarity">
    <text evidence="2">Belongs to the organo anion transporter (TC 2.A.60) family.</text>
</comment>
<evidence type="ECO:0000256" key="5">
    <source>
        <dbReference type="ARBA" id="ARBA00022989"/>
    </source>
</evidence>
<keyword evidence="6 8" id="KW-0472">Membrane</keyword>
<keyword evidence="4 8" id="KW-0812">Transmembrane</keyword>
<keyword evidence="11" id="KW-1185">Reference proteome</keyword>
<dbReference type="Pfam" id="PF07648">
    <property type="entry name" value="Kazal_2"/>
    <property type="match status" value="1"/>
</dbReference>
<reference evidence="10" key="1">
    <citation type="journal article" date="2020" name="bioRxiv">
        <title>Chromosome-level reference genome of the European wasp spider Argiope bruennichi: a resource for studies on range expansion and evolutionary adaptation.</title>
        <authorList>
            <person name="Sheffer M.M."/>
            <person name="Hoppe A."/>
            <person name="Krehenwinkel H."/>
            <person name="Uhl G."/>
            <person name="Kuss A.W."/>
            <person name="Jensen L."/>
            <person name="Jensen C."/>
            <person name="Gillespie R.G."/>
            <person name="Hoff K.J."/>
            <person name="Prost S."/>
        </authorList>
    </citation>
    <scope>NUCLEOTIDE SEQUENCE</scope>
</reference>
<feature type="transmembrane region" description="Helical" evidence="8">
    <location>
        <begin position="291"/>
        <end position="313"/>
    </location>
</feature>
<dbReference type="GO" id="GO:0043252">
    <property type="term" value="P:sodium-independent organic anion transport"/>
    <property type="evidence" value="ECO:0007669"/>
    <property type="project" value="TreeGrafter"/>
</dbReference>
<proteinExistence type="inferred from homology"/>
<feature type="transmembrane region" description="Helical" evidence="8">
    <location>
        <begin position="741"/>
        <end position="762"/>
    </location>
</feature>
<protein>
    <submittedName>
        <fullName evidence="10">Solute carrier organic anion transporter like protein</fullName>
    </submittedName>
</protein>
<dbReference type="Gene3D" id="1.20.1250.20">
    <property type="entry name" value="MFS general substrate transporter like domains"/>
    <property type="match status" value="2"/>
</dbReference>
<evidence type="ECO:0000256" key="1">
    <source>
        <dbReference type="ARBA" id="ARBA00004651"/>
    </source>
</evidence>
<feature type="transmembrane region" description="Helical" evidence="8">
    <location>
        <begin position="110"/>
        <end position="132"/>
    </location>
</feature>
<feature type="transmembrane region" description="Helical" evidence="8">
    <location>
        <begin position="43"/>
        <end position="67"/>
    </location>
</feature>
<evidence type="ECO:0000313" key="10">
    <source>
        <dbReference type="EMBL" id="KAF8796522.1"/>
    </source>
</evidence>
<dbReference type="InterPro" id="IPR004156">
    <property type="entry name" value="OATP"/>
</dbReference>
<feature type="transmembrane region" description="Helical" evidence="8">
    <location>
        <begin position="546"/>
        <end position="566"/>
    </location>
</feature>
<dbReference type="GO" id="GO:0015347">
    <property type="term" value="F:sodium-independent organic anion transmembrane transporter activity"/>
    <property type="evidence" value="ECO:0007669"/>
    <property type="project" value="TreeGrafter"/>
</dbReference>
<organism evidence="10 11">
    <name type="scientific">Argiope bruennichi</name>
    <name type="common">Wasp spider</name>
    <name type="synonym">Aranea bruennichi</name>
    <dbReference type="NCBI Taxonomy" id="94029"/>
    <lineage>
        <taxon>Eukaryota</taxon>
        <taxon>Metazoa</taxon>
        <taxon>Ecdysozoa</taxon>
        <taxon>Arthropoda</taxon>
        <taxon>Chelicerata</taxon>
        <taxon>Arachnida</taxon>
        <taxon>Araneae</taxon>
        <taxon>Araneomorphae</taxon>
        <taxon>Entelegynae</taxon>
        <taxon>Araneoidea</taxon>
        <taxon>Araneidae</taxon>
        <taxon>Argiope</taxon>
    </lineage>
</organism>
<feature type="transmembrane region" description="Helical" evidence="8">
    <location>
        <begin position="319"/>
        <end position="342"/>
    </location>
</feature>
<comment type="caution">
    <text evidence="10">The sequence shown here is derived from an EMBL/GenBank/DDBJ whole genome shotgun (WGS) entry which is preliminary data.</text>
</comment>
<gene>
    <name evidence="10" type="ORF">HNY73_000887</name>
</gene>
<feature type="transmembrane region" description="Helical" evidence="8">
    <location>
        <begin position="253"/>
        <end position="279"/>
    </location>
</feature>
<keyword evidence="3" id="KW-1003">Cell membrane</keyword>
<feature type="transmembrane region" description="Helical" evidence="8">
    <location>
        <begin position="695"/>
        <end position="720"/>
    </location>
</feature>
<dbReference type="PANTHER" id="PTHR11388">
    <property type="entry name" value="ORGANIC ANION TRANSPORTER"/>
    <property type="match status" value="1"/>
</dbReference>
<evidence type="ECO:0000256" key="7">
    <source>
        <dbReference type="ARBA" id="ARBA00023157"/>
    </source>
</evidence>
<keyword evidence="7" id="KW-1015">Disulfide bond</keyword>
<evidence type="ECO:0000256" key="3">
    <source>
        <dbReference type="ARBA" id="ARBA00022475"/>
    </source>
</evidence>
<evidence type="ECO:0000259" key="9">
    <source>
        <dbReference type="PROSITE" id="PS51465"/>
    </source>
</evidence>
<dbReference type="InterPro" id="IPR036259">
    <property type="entry name" value="MFS_trans_sf"/>
</dbReference>